<dbReference type="AlphaFoldDB" id="A0A8T2VJ78"/>
<dbReference type="OMA" id="WVHVLLP"/>
<evidence type="ECO:0000256" key="2">
    <source>
        <dbReference type="ARBA" id="ARBA00007984"/>
    </source>
</evidence>
<evidence type="ECO:0000256" key="12">
    <source>
        <dbReference type="SAM" id="Phobius"/>
    </source>
</evidence>
<feature type="region of interest" description="Disordered" evidence="11">
    <location>
        <begin position="1"/>
        <end position="130"/>
    </location>
</feature>
<evidence type="ECO:0000256" key="4">
    <source>
        <dbReference type="ARBA" id="ARBA00022692"/>
    </source>
</evidence>
<evidence type="ECO:0008006" key="15">
    <source>
        <dbReference type="Google" id="ProtNLM"/>
    </source>
</evidence>
<keyword evidence="6" id="KW-0256">Endoplasmic reticulum</keyword>
<evidence type="ECO:0000256" key="5">
    <source>
        <dbReference type="ARBA" id="ARBA00022703"/>
    </source>
</evidence>
<organism evidence="13 14">
    <name type="scientific">Ceratopteris richardii</name>
    <name type="common">Triangle waterfern</name>
    <dbReference type="NCBI Taxonomy" id="49495"/>
    <lineage>
        <taxon>Eukaryota</taxon>
        <taxon>Viridiplantae</taxon>
        <taxon>Streptophyta</taxon>
        <taxon>Embryophyta</taxon>
        <taxon>Tracheophyta</taxon>
        <taxon>Polypodiopsida</taxon>
        <taxon>Polypodiidae</taxon>
        <taxon>Polypodiales</taxon>
        <taxon>Pteridineae</taxon>
        <taxon>Pteridaceae</taxon>
        <taxon>Parkerioideae</taxon>
        <taxon>Ceratopteris</taxon>
    </lineage>
</organism>
<dbReference type="PANTHER" id="PTHR13448:SF0">
    <property type="entry name" value="TRANSMEMBRANE PROTEIN 214"/>
    <property type="match status" value="1"/>
</dbReference>
<evidence type="ECO:0000256" key="3">
    <source>
        <dbReference type="ARBA" id="ARBA00011720"/>
    </source>
</evidence>
<comment type="subcellular location">
    <subcellularLocation>
        <location evidence="1">Endoplasmic reticulum membrane</location>
        <topology evidence="1">Multi-pass membrane protein</topology>
    </subcellularLocation>
</comment>
<reference evidence="13" key="1">
    <citation type="submission" date="2021-08" db="EMBL/GenBank/DDBJ databases">
        <title>WGS assembly of Ceratopteris richardii.</title>
        <authorList>
            <person name="Marchant D.B."/>
            <person name="Chen G."/>
            <person name="Jenkins J."/>
            <person name="Shu S."/>
            <person name="Leebens-Mack J."/>
            <person name="Grimwood J."/>
            <person name="Schmutz J."/>
            <person name="Soltis P."/>
            <person name="Soltis D."/>
            <person name="Chen Z.-H."/>
        </authorList>
    </citation>
    <scope>NUCLEOTIDE SEQUENCE</scope>
    <source>
        <strain evidence="13">Whitten #5841</strain>
        <tissue evidence="13">Leaf</tissue>
    </source>
</reference>
<dbReference type="GO" id="GO:0005789">
    <property type="term" value="C:endoplasmic reticulum membrane"/>
    <property type="evidence" value="ECO:0007669"/>
    <property type="project" value="UniProtKB-SubCell"/>
</dbReference>
<dbReference type="OrthoDB" id="10022292at2759"/>
<evidence type="ECO:0000256" key="1">
    <source>
        <dbReference type="ARBA" id="ARBA00004477"/>
    </source>
</evidence>
<evidence type="ECO:0000256" key="11">
    <source>
        <dbReference type="SAM" id="MobiDB-lite"/>
    </source>
</evidence>
<evidence type="ECO:0000313" key="14">
    <source>
        <dbReference type="Proteomes" id="UP000825935"/>
    </source>
</evidence>
<accession>A0A8T2VJ78</accession>
<dbReference type="InterPro" id="IPR019308">
    <property type="entry name" value="TMEM214"/>
</dbReference>
<sequence length="574" mass="63261">MDQSHSSGYGEVYGNGVSENIGANHGWQKVTNSKKNRRQEARSNKSGNSDNLGSRADGNENKAFQALERETEERRAQREAALRAAAAGLSTQGSQSESEGDGDDHNGESNDAMNGEESKKQKIKKPKKPKVTVAEAASAIDSADLAAFLTQISESFVDSHDIQLMRVADYFGRSFAAVTPSQFGWNKILRESLSKSVEIPLCYIPEVICKTTSEWLMTRPINALGDFIIWGLSDVISDMQLHQPHPGSHKGSKPAGVSGSSKTKVGVLTLLALVLRKRPEALLQKAALLRTNPQFQGQDKLMMLAWAFGQVAQSDLVMGMQLWVQIFVPIACGKNGTPISRDVALQFAESVLFSNPKRARPILQNGATRKGERLVPPPVLDSVMRLSFPSEHARTKATERFQAIYPWVKEIALCAPHRSKISKSVAQQLFPLCLDLACEDVVALTTEASSVVVWCLSENPDCFKQWEKVYVEKIKGSLNVLNYMTAEWRSVVGQLGPIDDLKKTVNHFRVVNAEMKGDAKLAVMMKMADAHCKELRKRMRRTCTCFKTMATLIAAGAGIAYGFYLLDLDVPMVR</sequence>
<keyword evidence="4 12" id="KW-0812">Transmembrane</keyword>
<comment type="function">
    <text evidence="10">Critical mediator, in cooperation with CASP4, of endoplasmic reticulum-stress induced apoptosis. Required or the activation of CASP4 following endoplasmic reticulum stress.</text>
</comment>
<dbReference type="GO" id="GO:0005794">
    <property type="term" value="C:Golgi apparatus"/>
    <property type="evidence" value="ECO:0007669"/>
    <property type="project" value="TreeGrafter"/>
</dbReference>
<keyword evidence="9" id="KW-0325">Glycoprotein</keyword>
<comment type="similarity">
    <text evidence="2">Belongs to the TMEM214 family.</text>
</comment>
<dbReference type="EMBL" id="CM035407">
    <property type="protein sequence ID" value="KAH7444519.1"/>
    <property type="molecule type" value="Genomic_DNA"/>
</dbReference>
<evidence type="ECO:0000256" key="6">
    <source>
        <dbReference type="ARBA" id="ARBA00022824"/>
    </source>
</evidence>
<dbReference type="Proteomes" id="UP000825935">
    <property type="component" value="Chromosome 2"/>
</dbReference>
<dbReference type="PANTHER" id="PTHR13448">
    <property type="entry name" value="TRANSMEMBRANE PROTEIN 214"/>
    <property type="match status" value="1"/>
</dbReference>
<feature type="transmembrane region" description="Helical" evidence="12">
    <location>
        <begin position="545"/>
        <end position="566"/>
    </location>
</feature>
<evidence type="ECO:0000256" key="10">
    <source>
        <dbReference type="ARBA" id="ARBA00024938"/>
    </source>
</evidence>
<comment type="subunit">
    <text evidence="3">Constitutively interacts with CASP4; required for the localization of procaspase 4 to the ER.</text>
</comment>
<keyword evidence="14" id="KW-1185">Reference proteome</keyword>
<keyword evidence="8 12" id="KW-0472">Membrane</keyword>
<evidence type="ECO:0000313" key="13">
    <source>
        <dbReference type="EMBL" id="KAH7444519.1"/>
    </source>
</evidence>
<evidence type="ECO:0000256" key="8">
    <source>
        <dbReference type="ARBA" id="ARBA00023136"/>
    </source>
</evidence>
<name>A0A8T2VJ78_CERRI</name>
<dbReference type="EMBL" id="CM035407">
    <property type="protein sequence ID" value="KAH7444523.1"/>
    <property type="molecule type" value="Genomic_DNA"/>
</dbReference>
<protein>
    <recommendedName>
        <fullName evidence="15">Transmembrane protein</fullName>
    </recommendedName>
</protein>
<proteinExistence type="inferred from homology"/>
<dbReference type="EMBL" id="CM035407">
    <property type="protein sequence ID" value="KAH7444521.1"/>
    <property type="molecule type" value="Genomic_DNA"/>
</dbReference>
<dbReference type="Pfam" id="PF10151">
    <property type="entry name" value="TMEM214"/>
    <property type="match status" value="1"/>
</dbReference>
<evidence type="ECO:0000256" key="9">
    <source>
        <dbReference type="ARBA" id="ARBA00023180"/>
    </source>
</evidence>
<dbReference type="EMBL" id="CM035407">
    <property type="protein sequence ID" value="KAH7444522.1"/>
    <property type="molecule type" value="Genomic_DNA"/>
</dbReference>
<feature type="compositionally biased region" description="Basic and acidic residues" evidence="11">
    <location>
        <begin position="67"/>
        <end position="81"/>
    </location>
</feature>
<keyword evidence="5" id="KW-0053">Apoptosis</keyword>
<evidence type="ECO:0000256" key="7">
    <source>
        <dbReference type="ARBA" id="ARBA00022989"/>
    </source>
</evidence>
<comment type="caution">
    <text evidence="13">The sequence shown here is derived from an EMBL/GenBank/DDBJ whole genome shotgun (WGS) entry which is preliminary data.</text>
</comment>
<gene>
    <name evidence="13" type="ORF">KP509_02G081100</name>
</gene>
<feature type="compositionally biased region" description="Basic residues" evidence="11">
    <location>
        <begin position="121"/>
        <end position="130"/>
    </location>
</feature>
<keyword evidence="7 12" id="KW-1133">Transmembrane helix</keyword>